<dbReference type="SUPFAM" id="SSF53756">
    <property type="entry name" value="UDP-Glycosyltransferase/glycogen phosphorylase"/>
    <property type="match status" value="2"/>
</dbReference>
<reference evidence="2" key="1">
    <citation type="submission" date="2020-09" db="EMBL/GenBank/DDBJ databases">
        <title>Novel species in genus Aeromicrobium.</title>
        <authorList>
            <person name="Zhang G."/>
        </authorList>
    </citation>
    <scope>NUCLEOTIDE SEQUENCE</scope>
    <source>
        <strain evidence="2">Zg-636</strain>
    </source>
</reference>
<name>A0A8I0EWD4_9ACTN</name>
<keyword evidence="2" id="KW-0808">Transferase</keyword>
<dbReference type="AlphaFoldDB" id="A0A8I0EWD4"/>
<feature type="domain" description="Glycosyl transferase family 28 C-terminal" evidence="1">
    <location>
        <begin position="227"/>
        <end position="265"/>
    </location>
</feature>
<evidence type="ECO:0000313" key="3">
    <source>
        <dbReference type="Proteomes" id="UP000620591"/>
    </source>
</evidence>
<dbReference type="GO" id="GO:0016758">
    <property type="term" value="F:hexosyltransferase activity"/>
    <property type="evidence" value="ECO:0007669"/>
    <property type="project" value="InterPro"/>
</dbReference>
<evidence type="ECO:0000259" key="1">
    <source>
        <dbReference type="Pfam" id="PF04101"/>
    </source>
</evidence>
<dbReference type="EMBL" id="JACTVM010000002">
    <property type="protein sequence ID" value="MBC9226558.1"/>
    <property type="molecule type" value="Genomic_DNA"/>
</dbReference>
<dbReference type="InterPro" id="IPR007235">
    <property type="entry name" value="Glyco_trans_28_C"/>
</dbReference>
<comment type="caution">
    <text evidence="2">The sequence shown here is derived from an EMBL/GenBank/DDBJ whole genome shotgun (WGS) entry which is preliminary data.</text>
</comment>
<accession>A0A8I0EWD4</accession>
<dbReference type="Gene3D" id="3.40.50.2000">
    <property type="entry name" value="Glycogen Phosphorylase B"/>
    <property type="match status" value="1"/>
</dbReference>
<gene>
    <name evidence="2" type="ORF">IBG24_09550</name>
</gene>
<dbReference type="Pfam" id="PF04101">
    <property type="entry name" value="Glyco_tran_28_C"/>
    <property type="match status" value="1"/>
</dbReference>
<organism evidence="2 3">
    <name type="scientific">Aeromicrobium senzhongii</name>
    <dbReference type="NCBI Taxonomy" id="2663859"/>
    <lineage>
        <taxon>Bacteria</taxon>
        <taxon>Bacillati</taxon>
        <taxon>Actinomycetota</taxon>
        <taxon>Actinomycetes</taxon>
        <taxon>Propionibacteriales</taxon>
        <taxon>Nocardioidaceae</taxon>
        <taxon>Aeromicrobium</taxon>
    </lineage>
</organism>
<dbReference type="RefSeq" id="WP_187769391.1">
    <property type="nucleotide sequence ID" value="NZ_JACTVM010000002.1"/>
</dbReference>
<protein>
    <submittedName>
        <fullName evidence="2">Glycosyl transferase</fullName>
    </submittedName>
</protein>
<proteinExistence type="predicted"/>
<sequence>MIGYYVHHVGSGHLHRATALAAALDVPVTGLSSLPRPAAWTGDWIELDRDDLTARTAGDTAEGFLHWAPYGEPGLRSRMAAVSSWIGAAAPELVVSDVSVEIALLARLHGVPVISVVLPGDRSDRAHQLGYAASTELVSFWPPSAEGMAIGAGERLRPLGALSRFTAPDEVPQRSSSSRRVVVLNGRGGGGPTAAQLDEARRQTPGWQWEILGGSDGPWLADPFPSIRDADVLLTHAGQNAIAEVAAARRPAIVVPGARPHDEQRTTAGVLASGPWPVVVEREFPSTGWAERLDRAAGLDGRDWAPWCDGRAAERFAEVVARVTQVASVR</sequence>
<evidence type="ECO:0000313" key="2">
    <source>
        <dbReference type="EMBL" id="MBC9226558.1"/>
    </source>
</evidence>
<dbReference type="Proteomes" id="UP000620591">
    <property type="component" value="Unassembled WGS sequence"/>
</dbReference>